<reference evidence="4" key="1">
    <citation type="journal article" date="2019" name="Int. J. Syst. Evol. Microbiol.">
        <title>The Global Catalogue of Microorganisms (GCM) 10K type strain sequencing project: providing services to taxonomists for standard genome sequencing and annotation.</title>
        <authorList>
            <consortium name="The Broad Institute Genomics Platform"/>
            <consortium name="The Broad Institute Genome Sequencing Center for Infectious Disease"/>
            <person name="Wu L."/>
            <person name="Ma J."/>
        </authorList>
    </citation>
    <scope>NUCLEOTIDE SEQUENCE [LARGE SCALE GENOMIC DNA]</scope>
    <source>
        <strain evidence="4">KCTC 52042</strain>
    </source>
</reference>
<evidence type="ECO:0000256" key="2">
    <source>
        <dbReference type="SAM" id="SignalP"/>
    </source>
</evidence>
<evidence type="ECO:0000313" key="4">
    <source>
        <dbReference type="Proteomes" id="UP001597460"/>
    </source>
</evidence>
<accession>A0ABW5JIC7</accession>
<dbReference type="InterPro" id="IPR011659">
    <property type="entry name" value="WD40"/>
</dbReference>
<dbReference type="RefSeq" id="WP_390300547.1">
    <property type="nucleotide sequence ID" value="NZ_JBHULI010000024.1"/>
</dbReference>
<dbReference type="PANTHER" id="PTHR36842">
    <property type="entry name" value="PROTEIN TOLB HOMOLOG"/>
    <property type="match status" value="1"/>
</dbReference>
<protein>
    <recommendedName>
        <fullName evidence="5">Bacterial surface antigen (D15) domain-containing protein</fullName>
    </recommendedName>
</protein>
<keyword evidence="4" id="KW-1185">Reference proteome</keyword>
<dbReference type="Proteomes" id="UP001597460">
    <property type="component" value="Unassembled WGS sequence"/>
</dbReference>
<feature type="chain" id="PRO_5046912762" description="Bacterial surface antigen (D15) domain-containing protein" evidence="2">
    <location>
        <begin position="20"/>
        <end position="976"/>
    </location>
</feature>
<proteinExistence type="inferred from homology"/>
<dbReference type="Gene3D" id="2.120.10.30">
    <property type="entry name" value="TolB, C-terminal domain"/>
    <property type="match status" value="2"/>
</dbReference>
<name>A0ABW5JIC7_9BACT</name>
<dbReference type="Pfam" id="PF07676">
    <property type="entry name" value="PD40"/>
    <property type="match status" value="1"/>
</dbReference>
<comment type="similarity">
    <text evidence="1">Belongs to the TolB family.</text>
</comment>
<evidence type="ECO:0000256" key="1">
    <source>
        <dbReference type="ARBA" id="ARBA00009820"/>
    </source>
</evidence>
<dbReference type="SUPFAM" id="SSF69304">
    <property type="entry name" value="Tricorn protease N-terminal domain"/>
    <property type="match status" value="1"/>
</dbReference>
<dbReference type="EMBL" id="JBHULI010000024">
    <property type="protein sequence ID" value="MFD2532259.1"/>
    <property type="molecule type" value="Genomic_DNA"/>
</dbReference>
<organism evidence="3 4">
    <name type="scientific">Gracilimonas halophila</name>
    <dbReference type="NCBI Taxonomy" id="1834464"/>
    <lineage>
        <taxon>Bacteria</taxon>
        <taxon>Pseudomonadati</taxon>
        <taxon>Balneolota</taxon>
        <taxon>Balneolia</taxon>
        <taxon>Balneolales</taxon>
        <taxon>Balneolaceae</taxon>
        <taxon>Gracilimonas</taxon>
    </lineage>
</organism>
<evidence type="ECO:0000313" key="3">
    <source>
        <dbReference type="EMBL" id="MFD2532259.1"/>
    </source>
</evidence>
<sequence length="976" mass="111709">MQKSLLSLLLILVSPALIAQGFNSTNGRNHPELNWHVAETEHFLIMYPERISGIESKAAAIAEATYESLSQNLNVEFDYKIRIYLSDEDEVNNGFAVPFNKAFTDIWVNLNDYSEIWTGSEKWLRKVVAHELAHIFHFEAVRSPMGLFQYTFANPLPSFWTEGLAQYQTEYWDSQRGDRWLRKAVFDDDMNYYSGQALEDGRLRYALGNSQLRYFTEKYGDSTLVNLLQQREKLWGLFTYHDFDAAFSEVIKGGYSSFYDDWRKHTNVYYNTVASQMERVDSLKGDPLNFPGSFYFDAAISPNDSLVAVLGFPSMKRPVRRLYIVQNDSTQNSTLAGEGGINEDLSWSSDNSKLIYSRTMRGKHSSLLNDVFIYNLKTEREQQVTHSRRAKFPVFGPSENEISYIVNENGTGNLFTLNLETGDEKRITNYSDDIQLLWTVWIDRYDSWLVHRFDETGNRDLVMINRETGNEEILETGDVDNREPVVSPDGNRVAYISLRDEVPNVFIYDLESGSEKRFTQVFTGAEVFGWTSDHDSTGYEHLLIGASESRRRDQLYFVSADRSIRESEVELPKQYSTWRNKTPPSFLDSKIKADQSLIINNYSYSSLRNLTHVTSFGFPYYDGKDDWGVFATTNWTEPLGKHTFVAGGWVSAPDPVSQSYGAISYLNNQLYPSIYFNLYRIPENGQFYGDKFLIEEYTGGDIKMEWPLDILSGSYQNSSFSARIRHYKTRPIDIDKFSGQPLLPIPESATITDLELGFMVKKQRPWGDNQIHPLDGSGIKVKLNGSEDILGSERSFLTADLNAFTILPFIGMHRIYIQGRLQSKWGNNLPQNYIGFSRYENIGVNLLEEVPLQFFGDNERVRGYRDFVTGSRSAFGSIEYRIPFLPSLQTEILGVLSLGSTTFALFTDAGIVADGVSESSETGTIKRWGTGAEIKNRIFLFGIDFVHSIGFAQPVKELFTERDQEVYYRIKTVIPF</sequence>
<keyword evidence="2" id="KW-0732">Signal</keyword>
<feature type="signal peptide" evidence="2">
    <location>
        <begin position="1"/>
        <end position="19"/>
    </location>
</feature>
<dbReference type="InterPro" id="IPR011042">
    <property type="entry name" value="6-blade_b-propeller_TolB-like"/>
</dbReference>
<gene>
    <name evidence="3" type="ORF">ACFSVN_07360</name>
</gene>
<comment type="caution">
    <text evidence="3">The sequence shown here is derived from an EMBL/GenBank/DDBJ whole genome shotgun (WGS) entry which is preliminary data.</text>
</comment>
<evidence type="ECO:0008006" key="5">
    <source>
        <dbReference type="Google" id="ProtNLM"/>
    </source>
</evidence>
<dbReference type="Gene3D" id="2.40.160.50">
    <property type="entry name" value="membrane protein fhac: a member of the omp85/tpsb transporter family"/>
    <property type="match status" value="1"/>
</dbReference>
<dbReference type="PANTHER" id="PTHR36842:SF1">
    <property type="entry name" value="PROTEIN TOLB"/>
    <property type="match status" value="1"/>
</dbReference>